<feature type="zinc finger region" description="FLZ-type" evidence="4">
    <location>
        <begin position="169"/>
        <end position="212"/>
    </location>
</feature>
<protein>
    <recommendedName>
        <fullName evidence="5">FLZ-type domain-containing protein</fullName>
    </recommendedName>
</protein>
<sequence length="236" mass="25951">MLGKRPRPMISKLSALLVSGNRAGFLDVGSSPRSPFELKIQSPRSLKHYDVGGVGLGIVAALDHGGGCENLTKFSVCSSSLKTSSPIPVGSGKNRDRCNRGGGDFEEMESLEDYTYVTCHAGPNKTSTKVYYDGVHQTNTKNGFHSKNNNNKSPKTTFVDDFSAYPTSDFLSSCHLCSKKLHGKDIYMYRGEKAFCSTECRSRQIMMDERKEQCRSDVSSSPYTRDQIFSTGILAI</sequence>
<dbReference type="AlphaFoldDB" id="A0AAD9U080"/>
<evidence type="ECO:0000256" key="1">
    <source>
        <dbReference type="ARBA" id="ARBA00009374"/>
    </source>
</evidence>
<reference evidence="6" key="1">
    <citation type="journal article" date="2023" name="Plant J.">
        <title>Genome sequences and population genomics provide insights into the demographic history, inbreeding, and mutation load of two 'living fossil' tree species of Dipteronia.</title>
        <authorList>
            <person name="Feng Y."/>
            <person name="Comes H.P."/>
            <person name="Chen J."/>
            <person name="Zhu S."/>
            <person name="Lu R."/>
            <person name="Zhang X."/>
            <person name="Li P."/>
            <person name="Qiu J."/>
            <person name="Olsen K.M."/>
            <person name="Qiu Y."/>
        </authorList>
    </citation>
    <scope>NUCLEOTIDE SEQUENCE</scope>
    <source>
        <strain evidence="6">KIB01</strain>
    </source>
</reference>
<name>A0AAD9U080_9ROSI</name>
<accession>A0AAD9U080</accession>
<keyword evidence="3" id="KW-0863">Zinc-finger</keyword>
<evidence type="ECO:0000256" key="3">
    <source>
        <dbReference type="ARBA" id="ARBA00022771"/>
    </source>
</evidence>
<evidence type="ECO:0000313" key="6">
    <source>
        <dbReference type="EMBL" id="KAK2645066.1"/>
    </source>
</evidence>
<evidence type="ECO:0000313" key="7">
    <source>
        <dbReference type="Proteomes" id="UP001280121"/>
    </source>
</evidence>
<evidence type="ECO:0000256" key="4">
    <source>
        <dbReference type="PROSITE-ProRule" id="PRU01131"/>
    </source>
</evidence>
<dbReference type="PANTHER" id="PTHR47208">
    <property type="entry name" value="OS02G0174800 PROTEIN"/>
    <property type="match status" value="1"/>
</dbReference>
<dbReference type="InterPro" id="IPR044604">
    <property type="entry name" value="FLZ12/13/14"/>
</dbReference>
<dbReference type="Proteomes" id="UP001280121">
    <property type="component" value="Unassembled WGS sequence"/>
</dbReference>
<proteinExistence type="inferred from homology"/>
<dbReference type="PANTHER" id="PTHR47208:SF5">
    <property type="entry name" value="FCS-LIKE ZINC FINGER 12-RELATED"/>
    <property type="match status" value="1"/>
</dbReference>
<keyword evidence="2" id="KW-0479">Metal-binding</keyword>
<evidence type="ECO:0000256" key="2">
    <source>
        <dbReference type="ARBA" id="ARBA00022723"/>
    </source>
</evidence>
<dbReference type="Pfam" id="PF04570">
    <property type="entry name" value="zf-FLZ"/>
    <property type="match status" value="1"/>
</dbReference>
<evidence type="ECO:0000259" key="5">
    <source>
        <dbReference type="PROSITE" id="PS51795"/>
    </source>
</evidence>
<dbReference type="PROSITE" id="PS51795">
    <property type="entry name" value="ZF_FLZ"/>
    <property type="match status" value="1"/>
</dbReference>
<keyword evidence="3" id="KW-0862">Zinc</keyword>
<dbReference type="InterPro" id="IPR007650">
    <property type="entry name" value="Zf-FLZ_dom"/>
</dbReference>
<comment type="similarity">
    <text evidence="1">Belongs to the FLZ family.</text>
</comment>
<comment type="caution">
    <text evidence="6">The sequence shown here is derived from an EMBL/GenBank/DDBJ whole genome shotgun (WGS) entry which is preliminary data.</text>
</comment>
<gene>
    <name evidence="6" type="ORF">Ddye_020261</name>
</gene>
<keyword evidence="7" id="KW-1185">Reference proteome</keyword>
<feature type="domain" description="FLZ-type" evidence="5">
    <location>
        <begin position="169"/>
        <end position="212"/>
    </location>
</feature>
<dbReference type="GO" id="GO:0008270">
    <property type="term" value="F:zinc ion binding"/>
    <property type="evidence" value="ECO:0007669"/>
    <property type="project" value="UniProtKB-KW"/>
</dbReference>
<organism evidence="6 7">
    <name type="scientific">Dipteronia dyeriana</name>
    <dbReference type="NCBI Taxonomy" id="168575"/>
    <lineage>
        <taxon>Eukaryota</taxon>
        <taxon>Viridiplantae</taxon>
        <taxon>Streptophyta</taxon>
        <taxon>Embryophyta</taxon>
        <taxon>Tracheophyta</taxon>
        <taxon>Spermatophyta</taxon>
        <taxon>Magnoliopsida</taxon>
        <taxon>eudicotyledons</taxon>
        <taxon>Gunneridae</taxon>
        <taxon>Pentapetalae</taxon>
        <taxon>rosids</taxon>
        <taxon>malvids</taxon>
        <taxon>Sapindales</taxon>
        <taxon>Sapindaceae</taxon>
        <taxon>Hippocastanoideae</taxon>
        <taxon>Acereae</taxon>
        <taxon>Dipteronia</taxon>
    </lineage>
</organism>
<dbReference type="EMBL" id="JANJYI010000006">
    <property type="protein sequence ID" value="KAK2645066.1"/>
    <property type="molecule type" value="Genomic_DNA"/>
</dbReference>